<evidence type="ECO:0000313" key="4">
    <source>
        <dbReference type="EMBL" id="KAH3675876.1"/>
    </source>
</evidence>
<reference evidence="4" key="1">
    <citation type="journal article" date="2021" name="Open Biol.">
        <title>Shared evolutionary footprints suggest mitochondrial oxidative damage underlies multiple complex I losses in fungi.</title>
        <authorList>
            <person name="Schikora-Tamarit M.A."/>
            <person name="Marcet-Houben M."/>
            <person name="Nosek J."/>
            <person name="Gabaldon T."/>
        </authorList>
    </citation>
    <scope>NUCLEOTIDE SEQUENCE</scope>
    <source>
        <strain evidence="4">CBS6341</strain>
    </source>
</reference>
<evidence type="ECO:0000256" key="2">
    <source>
        <dbReference type="SAM" id="MobiDB-lite"/>
    </source>
</evidence>
<comment type="caution">
    <text evidence="4">The sequence shown here is derived from an EMBL/GenBank/DDBJ whole genome shotgun (WGS) entry which is preliminary data.</text>
</comment>
<reference evidence="4" key="2">
    <citation type="submission" date="2021-01" db="EMBL/GenBank/DDBJ databases">
        <authorList>
            <person name="Schikora-Tamarit M.A."/>
        </authorList>
    </citation>
    <scope>NUCLEOTIDE SEQUENCE</scope>
    <source>
        <strain evidence="4">CBS6341</strain>
    </source>
</reference>
<feature type="region of interest" description="Disordered" evidence="2">
    <location>
        <begin position="259"/>
        <end position="281"/>
    </location>
</feature>
<dbReference type="Proteomes" id="UP000769528">
    <property type="component" value="Unassembled WGS sequence"/>
</dbReference>
<feature type="domain" description="Transcription factor Iwr1" evidence="3">
    <location>
        <begin position="121"/>
        <end position="190"/>
    </location>
</feature>
<name>A0A9P8TEX9_9ASCO</name>
<evidence type="ECO:0000313" key="5">
    <source>
        <dbReference type="Proteomes" id="UP000769528"/>
    </source>
</evidence>
<dbReference type="Pfam" id="PF08574">
    <property type="entry name" value="Iwr1"/>
    <property type="match status" value="1"/>
</dbReference>
<feature type="compositionally biased region" description="Acidic residues" evidence="2">
    <location>
        <begin position="187"/>
        <end position="209"/>
    </location>
</feature>
<comment type="similarity">
    <text evidence="1">Belongs to the IWR1/SLC7A6OS family.</text>
</comment>
<protein>
    <recommendedName>
        <fullName evidence="3">Transcription factor Iwr1 domain-containing protein</fullName>
    </recommendedName>
</protein>
<dbReference type="EMBL" id="JAEUBF010000694">
    <property type="protein sequence ID" value="KAH3675876.1"/>
    <property type="molecule type" value="Genomic_DNA"/>
</dbReference>
<dbReference type="AlphaFoldDB" id="A0A9P8TEX9"/>
<dbReference type="PANTHER" id="PTHR28063:SF1">
    <property type="entry name" value="RNA POLYMERASE II NUCLEAR LOCALIZATION PROTEIN IWR1"/>
    <property type="match status" value="1"/>
</dbReference>
<dbReference type="InterPro" id="IPR013883">
    <property type="entry name" value="TF_Iwr1_dom"/>
</dbReference>
<evidence type="ECO:0000256" key="1">
    <source>
        <dbReference type="ARBA" id="ARBA00010218"/>
    </source>
</evidence>
<dbReference type="OrthoDB" id="6255506at2759"/>
<dbReference type="GO" id="GO:0006606">
    <property type="term" value="P:protein import into nucleus"/>
    <property type="evidence" value="ECO:0007669"/>
    <property type="project" value="InterPro"/>
</dbReference>
<evidence type="ECO:0000259" key="3">
    <source>
        <dbReference type="Pfam" id="PF08574"/>
    </source>
</evidence>
<dbReference type="InterPro" id="IPR040150">
    <property type="entry name" value="Iwr1"/>
</dbReference>
<proteinExistence type="inferred from homology"/>
<keyword evidence="5" id="KW-1185">Reference proteome</keyword>
<organism evidence="4 5">
    <name type="scientific">Wickerhamomyces mucosus</name>
    <dbReference type="NCBI Taxonomy" id="1378264"/>
    <lineage>
        <taxon>Eukaryota</taxon>
        <taxon>Fungi</taxon>
        <taxon>Dikarya</taxon>
        <taxon>Ascomycota</taxon>
        <taxon>Saccharomycotina</taxon>
        <taxon>Saccharomycetes</taxon>
        <taxon>Phaffomycetales</taxon>
        <taxon>Wickerhamomycetaceae</taxon>
        <taxon>Wickerhamomyces</taxon>
    </lineage>
</organism>
<dbReference type="PANTHER" id="PTHR28063">
    <property type="entry name" value="RNA POLYMERASE II NUCLEAR LOCALIZATION PROTEIN IWR1"/>
    <property type="match status" value="1"/>
</dbReference>
<accession>A0A9P8TEX9</accession>
<sequence length="308" mass="35816">MIVLDGSRNKRLKTDFHFFKLQRTEDQIERIEADGSGFLPLLHESNDKANTFIIPKTKEEGEQLPHHFTDMLDSVLDLSKTVEGIGANSLQKNDLNLKKRKRIMPSIKSRSDIPEKQAELDYVYDVYYRDKEIHEYNKDNNTNIGFLKFEQDLNELLDDDNGSGSDLAKYSDDEDSNAEDFYRNDYPEGDEDGNESDEDDNADSEDNGDNEILKNQIKHELEVGDQFEQNEYDDLYDQFFEGNGSGPADFLHDEILTQDEDEDEHDLEPHNGESFSRNKFFESDEHDPLAVHRDRIFGKLQRMINEQN</sequence>
<feature type="region of interest" description="Disordered" evidence="2">
    <location>
        <begin position="158"/>
        <end position="209"/>
    </location>
</feature>
<gene>
    <name evidence="4" type="ORF">WICMUC_002446</name>
</gene>